<dbReference type="InterPro" id="IPR031148">
    <property type="entry name" value="Plexin"/>
</dbReference>
<feature type="domain" description="IPT/TIG" evidence="3">
    <location>
        <begin position="1422"/>
        <end position="1502"/>
    </location>
</feature>
<keyword evidence="2" id="KW-0472">Membrane</keyword>
<dbReference type="InterPro" id="IPR017803">
    <property type="entry name" value="CHP03437_C"/>
</dbReference>
<name>A0A4Q2JXC0_9MICO</name>
<dbReference type="Pfam" id="PF01833">
    <property type="entry name" value="TIG"/>
    <property type="match status" value="13"/>
</dbReference>
<evidence type="ECO:0000313" key="4">
    <source>
        <dbReference type="EMBL" id="RXZ51190.1"/>
    </source>
</evidence>
<dbReference type="RefSeq" id="WP_129230773.1">
    <property type="nucleotide sequence ID" value="NZ_SDPO01000001.1"/>
</dbReference>
<dbReference type="PANTHER" id="PTHR22625:SF70">
    <property type="entry name" value="PLEXIN A, ISOFORM A"/>
    <property type="match status" value="1"/>
</dbReference>
<gene>
    <name evidence="4" type="ORF">ESP57_05290</name>
</gene>
<dbReference type="OrthoDB" id="5479351at2"/>
<keyword evidence="5" id="KW-1185">Reference proteome</keyword>
<feature type="domain" description="IPT/TIG" evidence="3">
    <location>
        <begin position="684"/>
        <end position="764"/>
    </location>
</feature>
<keyword evidence="2" id="KW-1133">Transmembrane helix</keyword>
<sequence length="1637" mass="159155">MRSDRSTTNSPARRRRGAHRAERVPRRGAAFRALAFGGTLALLSAGAVIPAQAAPGDTSHAEGEFLSGSLLDLMNLDAVVGIDGETATSDGVTPETNSQNLGLGALGLLNVDIGGGIQLPINFTNAGVVGQYASAATDASSIGASGLISDAGAIGTGVTPAPGVAPGPMTFDLAQLLGTGFAGTISDLDLALGVVSANASVAAGGTPVGDYEIARATVVLDSPVIEGVTGSVNGAVATLDTAVDGLAGPSGSLVSGVLGAVDSVLAVGGLGDASASVTVDLPAAVAPILAAPLDSGGGVVINLAAGTITLDLDQLVGGLNGLDPSTELLSAAVLTEVTTQVAALIDGLVDDLGTAITTALNNATVTIDVDVNAIGLVPLVNVTVDGTLLQIANGTAAVDITALGLLPITGLTDAIVLGALAPIVNAVISPTTGALGTFLTSLTTNVLNPVINSLNPAIELLDTVVSLLANVQEPEPPVQGAVFQETALRLSLLPTTIVPELLQLNLARALVGPNSLAPPAPVLTALTPDEGPVTGGTSVSVTGTDLAGTTGLTVDGVPVPFTQVSATEVTFTTPAHAAGAVDVVVTTPGGPSNALPFTFVPVPVLTALSPDEGPVAGGTPVTVTGTDLAGATEVTVDGVSVPFTQVSATEITFSTPAHVAGAVDVVVTTPGGPSNALPFTYIPVPALTALTPDSGPVAGGTIVSITGTGLADATGVTIDGGSVTFTQVSDTEITFTTPAHAVGPVDVVVTTPGGVSGALPFTYVPAPVLVSLAPDEGPAAGGTPVTITGTALGEATGVSVDGVTVPFTQVSDTEITFTTPAHAAGAVDVVVTTPGGPSNALPFTYLPGPALLALDPDLGPISGGTPVTITGSGLAGATLVTIDGASVPFAQVSDTEITFTTPAHAAGAVDVVVTTPLGVSNALPFTFVPAPSLTALDPNQGPTIGGTIVTITGTALAGATAVTIDGASVPFTQVNDTTVSFVTPPHAAGAVDVVVTTPGGTSTALPFTFVPAPVLTELDPDEGPVAGGTLVTITGTDLAGATEVSIDGASVLFTQVSGTEITFVTPPHVAGEVDVTVTTSGGESDALPFTYVPLPVLAALAPDEGPVTGGTPVSVTGTGLAGTTELTVDGVSVPFTQVSPTEVTFTTPAHAAGAVDVVVTTPGGASNALPFTFVPVPVLTALSPDEGPVIGGTPVTITGTDLGGATSVTVDGVAVSFVPVSPTEITFTTPAHAAGAVDVVVTTPGGPSNALPFTYVPRPALTSLTPDAGPTAGGTLVTITGTDLAGATEVTIHGVSAVFTQVSDTEITFTTPPHVAGNAVVSVTTPGGSSNGLLYTYFDVPALTALAPDEGPAAGGTLVTVTGTDLAGATGLTVDGASVPFTQVSETEITFTTPAHAAGPVDVVVTTPGGASNALPFTYLPPPVLTELTPDNGPETGGTPVTIAGTQLGGATSVTVDGVPVPFTQVSDTEITFTTPAHAAGEADIVVTTPNGASAPLVFTFTPVTTVDGVTPPTGPPAGGTEVTISGHCFTGATAVRFGSTPATSFRVVNDITIVAVSPAGTGTVDITVVGSANCGTGSLPGGFGYVAAGGSSGAASGGGIATTGVEPFLPMLLGVIALLIGGVALLVARRRRGAQR</sequence>
<feature type="transmembrane region" description="Helical" evidence="2">
    <location>
        <begin position="1609"/>
        <end position="1629"/>
    </location>
</feature>
<dbReference type="InterPro" id="IPR002909">
    <property type="entry name" value="IPT_dom"/>
</dbReference>
<feature type="domain" description="IPT/TIG" evidence="3">
    <location>
        <begin position="766"/>
        <end position="846"/>
    </location>
</feature>
<feature type="domain" description="IPT/TIG" evidence="3">
    <location>
        <begin position="1012"/>
        <end position="1092"/>
    </location>
</feature>
<dbReference type="GO" id="GO:0005975">
    <property type="term" value="P:carbohydrate metabolic process"/>
    <property type="evidence" value="ECO:0007669"/>
    <property type="project" value="UniProtKB-ARBA"/>
</dbReference>
<dbReference type="InterPro" id="IPR014756">
    <property type="entry name" value="Ig_E-set"/>
</dbReference>
<feature type="domain" description="IPT/TIG" evidence="3">
    <location>
        <begin position="930"/>
        <end position="1010"/>
    </location>
</feature>
<feature type="domain" description="IPT/TIG" evidence="3">
    <location>
        <begin position="848"/>
        <end position="928"/>
    </location>
</feature>
<dbReference type="InterPro" id="IPR047900">
    <property type="entry name" value="Choice_anch_G"/>
</dbReference>
<keyword evidence="2" id="KW-0812">Transmembrane</keyword>
<comment type="caution">
    <text evidence="4">The sequence shown here is derived from an EMBL/GenBank/DDBJ whole genome shotgun (WGS) entry which is preliminary data.</text>
</comment>
<dbReference type="SMART" id="SM00429">
    <property type="entry name" value="IPT"/>
    <property type="match status" value="13"/>
</dbReference>
<evidence type="ECO:0000259" key="3">
    <source>
        <dbReference type="SMART" id="SM00429"/>
    </source>
</evidence>
<dbReference type="Proteomes" id="UP000292935">
    <property type="component" value="Unassembled WGS sequence"/>
</dbReference>
<feature type="region of interest" description="Disordered" evidence="1">
    <location>
        <begin position="1"/>
        <end position="23"/>
    </location>
</feature>
<feature type="domain" description="IPT/TIG" evidence="3">
    <location>
        <begin position="602"/>
        <end position="682"/>
    </location>
</feature>
<protein>
    <submittedName>
        <fullName evidence="4">Choice-of-anchor G family protein</fullName>
    </submittedName>
</protein>
<accession>A0A4Q2JXC0</accession>
<feature type="domain" description="IPT/TIG" evidence="3">
    <location>
        <begin position="1176"/>
        <end position="1256"/>
    </location>
</feature>
<feature type="domain" description="IPT/TIG" evidence="3">
    <location>
        <begin position="1094"/>
        <end position="1174"/>
    </location>
</feature>
<evidence type="ECO:0000313" key="5">
    <source>
        <dbReference type="Proteomes" id="UP000292935"/>
    </source>
</evidence>
<dbReference type="GO" id="GO:0017154">
    <property type="term" value="F:semaphorin receptor activity"/>
    <property type="evidence" value="ECO:0007669"/>
    <property type="project" value="InterPro"/>
</dbReference>
<feature type="domain" description="IPT/TIG" evidence="3">
    <location>
        <begin position="1258"/>
        <end position="1338"/>
    </location>
</feature>
<feature type="domain" description="IPT/TIG" evidence="3">
    <location>
        <begin position="520"/>
        <end position="600"/>
    </location>
</feature>
<organism evidence="4 5">
    <name type="scientific">Agromyces fucosus</name>
    <dbReference type="NCBI Taxonomy" id="41985"/>
    <lineage>
        <taxon>Bacteria</taxon>
        <taxon>Bacillati</taxon>
        <taxon>Actinomycetota</taxon>
        <taxon>Actinomycetes</taxon>
        <taxon>Micrococcales</taxon>
        <taxon>Microbacteriaceae</taxon>
        <taxon>Agromyces</taxon>
    </lineage>
</organism>
<feature type="domain" description="IPT/TIG" evidence="3">
    <location>
        <begin position="1340"/>
        <end position="1420"/>
    </location>
</feature>
<evidence type="ECO:0000256" key="1">
    <source>
        <dbReference type="SAM" id="MobiDB-lite"/>
    </source>
</evidence>
<feature type="compositionally biased region" description="Polar residues" evidence="1">
    <location>
        <begin position="1"/>
        <end position="11"/>
    </location>
</feature>
<reference evidence="4 5" key="1">
    <citation type="submission" date="2019-01" db="EMBL/GenBank/DDBJ databases">
        <authorList>
            <person name="Li J."/>
        </authorList>
    </citation>
    <scope>NUCLEOTIDE SEQUENCE [LARGE SCALE GENOMIC DNA]</scope>
    <source>
        <strain evidence="4 5">CCUG 35506</strain>
    </source>
</reference>
<dbReference type="SUPFAM" id="SSF81296">
    <property type="entry name" value="E set domains"/>
    <property type="match status" value="13"/>
</dbReference>
<dbReference type="NCBIfam" id="NF033766">
    <property type="entry name" value="choice_anch_G"/>
    <property type="match status" value="1"/>
</dbReference>
<evidence type="ECO:0000256" key="2">
    <source>
        <dbReference type="SAM" id="Phobius"/>
    </source>
</evidence>
<dbReference type="Gene3D" id="2.60.40.10">
    <property type="entry name" value="Immunoglobulins"/>
    <property type="match status" value="13"/>
</dbReference>
<dbReference type="NCBIfam" id="TIGR03437">
    <property type="entry name" value="Soli_cterm"/>
    <property type="match status" value="1"/>
</dbReference>
<dbReference type="InterPro" id="IPR013783">
    <property type="entry name" value="Ig-like_fold"/>
</dbReference>
<dbReference type="CDD" id="cd00102">
    <property type="entry name" value="IPT"/>
    <property type="match status" value="9"/>
</dbReference>
<dbReference type="EMBL" id="SDPO01000001">
    <property type="protein sequence ID" value="RXZ51190.1"/>
    <property type="molecule type" value="Genomic_DNA"/>
</dbReference>
<dbReference type="PANTHER" id="PTHR22625">
    <property type="entry name" value="PLEXIN"/>
    <property type="match status" value="1"/>
</dbReference>
<proteinExistence type="predicted"/>
<feature type="domain" description="IPT/TIG" evidence="3">
    <location>
        <begin position="1504"/>
        <end position="1587"/>
    </location>
</feature>